<keyword evidence="1" id="KW-1133">Transmembrane helix</keyword>
<organism evidence="2 3">
    <name type="scientific">Pseudolysinimonas yzui</name>
    <dbReference type="NCBI Taxonomy" id="2708254"/>
    <lineage>
        <taxon>Bacteria</taxon>
        <taxon>Bacillati</taxon>
        <taxon>Actinomycetota</taxon>
        <taxon>Actinomycetes</taxon>
        <taxon>Micrococcales</taxon>
        <taxon>Microbacteriaceae</taxon>
        <taxon>Pseudolysinimonas</taxon>
    </lineage>
</organism>
<keyword evidence="1" id="KW-0472">Membrane</keyword>
<reference evidence="2" key="2">
    <citation type="submission" date="2020-09" db="EMBL/GenBank/DDBJ databases">
        <authorList>
            <person name="Sun Q."/>
            <person name="Zhou Y."/>
        </authorList>
    </citation>
    <scope>NUCLEOTIDE SEQUENCE</scope>
    <source>
        <strain evidence="2">CGMCC 1.16548</strain>
    </source>
</reference>
<comment type="caution">
    <text evidence="2">The sequence shown here is derived from an EMBL/GenBank/DDBJ whole genome shotgun (WGS) entry which is preliminary data.</text>
</comment>
<sequence length="196" mass="21357">MRPLVRAILIWASITLAAAIVALTMALGFRALQPVRNQQLTFLVGPFDPNWTFALAFTFFVVAFCGLLIAAWWRAVSRGARILLGTVATLAVILALPVVGLLGFLVFFTAGVYTEIPASAAGRELVVREYGFLRAGPPYVYERDGILLRWIATIPPAGDTTLSFADGNFDVIRAGDHVVLRWATEDPPGTDWARLP</sequence>
<dbReference type="Proteomes" id="UP000617531">
    <property type="component" value="Unassembled WGS sequence"/>
</dbReference>
<feature type="transmembrane region" description="Helical" evidence="1">
    <location>
        <begin position="51"/>
        <end position="73"/>
    </location>
</feature>
<evidence type="ECO:0000256" key="1">
    <source>
        <dbReference type="SAM" id="Phobius"/>
    </source>
</evidence>
<feature type="transmembrane region" description="Helical" evidence="1">
    <location>
        <begin position="7"/>
        <end position="31"/>
    </location>
</feature>
<evidence type="ECO:0000313" key="3">
    <source>
        <dbReference type="Proteomes" id="UP000617531"/>
    </source>
</evidence>
<dbReference type="AlphaFoldDB" id="A0A8J3M299"/>
<dbReference type="EMBL" id="BNAI01000003">
    <property type="protein sequence ID" value="GHF17398.1"/>
    <property type="molecule type" value="Genomic_DNA"/>
</dbReference>
<accession>A0A8J3M299</accession>
<reference evidence="2" key="1">
    <citation type="journal article" date="2014" name="Int. J. Syst. Evol. Microbiol.">
        <title>Complete genome sequence of Corynebacterium casei LMG S-19264T (=DSM 44701T), isolated from a smear-ripened cheese.</title>
        <authorList>
            <consortium name="US DOE Joint Genome Institute (JGI-PGF)"/>
            <person name="Walter F."/>
            <person name="Albersmeier A."/>
            <person name="Kalinowski J."/>
            <person name="Ruckert C."/>
        </authorList>
    </citation>
    <scope>NUCLEOTIDE SEQUENCE</scope>
    <source>
        <strain evidence="2">CGMCC 1.16548</strain>
    </source>
</reference>
<evidence type="ECO:0000313" key="2">
    <source>
        <dbReference type="EMBL" id="GHF17398.1"/>
    </source>
</evidence>
<protein>
    <submittedName>
        <fullName evidence="2">Uncharacterized protein</fullName>
    </submittedName>
</protein>
<proteinExistence type="predicted"/>
<keyword evidence="3" id="KW-1185">Reference proteome</keyword>
<keyword evidence="1" id="KW-0812">Transmembrane</keyword>
<name>A0A8J3M299_9MICO</name>
<gene>
    <name evidence="2" type="ORF">GCM10011600_17720</name>
</gene>
<feature type="transmembrane region" description="Helical" evidence="1">
    <location>
        <begin position="82"/>
        <end position="108"/>
    </location>
</feature>